<dbReference type="GO" id="GO:0019825">
    <property type="term" value="F:oxygen binding"/>
    <property type="evidence" value="ECO:0007669"/>
    <property type="project" value="InterPro"/>
</dbReference>
<dbReference type="CDD" id="cd19753">
    <property type="entry name" value="Mb-like_oxidoreductase"/>
    <property type="match status" value="1"/>
</dbReference>
<dbReference type="GO" id="GO:0020037">
    <property type="term" value="F:heme binding"/>
    <property type="evidence" value="ECO:0007669"/>
    <property type="project" value="InterPro"/>
</dbReference>
<dbReference type="PANTHER" id="PTHR47354">
    <property type="entry name" value="NADH OXIDOREDUCTASE HCR"/>
    <property type="match status" value="1"/>
</dbReference>
<keyword evidence="11" id="KW-0408">Iron</keyword>
<keyword evidence="7" id="KW-0411">Iron-sulfur</keyword>
<dbReference type="GO" id="GO:0005344">
    <property type="term" value="F:oxygen carrier activity"/>
    <property type="evidence" value="ECO:0007669"/>
    <property type="project" value="UniProtKB-KW"/>
</dbReference>
<accession>M2PLI5</accession>
<dbReference type="PRINTS" id="PR00410">
    <property type="entry name" value="PHEHYDRXLASE"/>
</dbReference>
<dbReference type="PROSITE" id="PS01033">
    <property type="entry name" value="GLOBIN"/>
    <property type="match status" value="1"/>
</dbReference>
<evidence type="ECO:0000256" key="11">
    <source>
        <dbReference type="RuleBase" id="RU000356"/>
    </source>
</evidence>
<dbReference type="InterPro" id="IPR017938">
    <property type="entry name" value="Riboflavin_synthase-like_b-brl"/>
</dbReference>
<dbReference type="InterPro" id="IPR012292">
    <property type="entry name" value="Globin/Proto"/>
</dbReference>
<dbReference type="PANTHER" id="PTHR47354:SF5">
    <property type="entry name" value="PROTEIN RFBI"/>
    <property type="match status" value="1"/>
</dbReference>
<dbReference type="Gene3D" id="3.40.50.80">
    <property type="entry name" value="Nucleotide-binding domain of ferredoxin-NADP reductase (FNR) module"/>
    <property type="match status" value="1"/>
</dbReference>
<evidence type="ECO:0000256" key="4">
    <source>
        <dbReference type="ARBA" id="ARBA00012229"/>
    </source>
</evidence>
<comment type="cofactor">
    <cofactor evidence="2">
        <name>FAD</name>
        <dbReference type="ChEBI" id="CHEBI:57692"/>
    </cofactor>
</comment>
<reference evidence="15 16" key="1">
    <citation type="submission" date="2012-10" db="EMBL/GenBank/DDBJ databases">
        <title>Genome assembly of Amycolatopsis azurea DSM 43854.</title>
        <authorList>
            <person name="Khatri I."/>
            <person name="Kaur I."/>
            <person name="Subramanian S."/>
            <person name="Mayilraj S."/>
        </authorList>
    </citation>
    <scope>NUCLEOTIDE SEQUENCE [LARGE SCALE GENOMIC DNA]</scope>
    <source>
        <strain evidence="15 16">DSM 43854</strain>
    </source>
</reference>
<organism evidence="15 16">
    <name type="scientific">Amycolatopsis azurea DSM 43854</name>
    <dbReference type="NCBI Taxonomy" id="1238180"/>
    <lineage>
        <taxon>Bacteria</taxon>
        <taxon>Bacillati</taxon>
        <taxon>Actinomycetota</taxon>
        <taxon>Actinomycetes</taxon>
        <taxon>Pseudonocardiales</taxon>
        <taxon>Pseudonocardiaceae</taxon>
        <taxon>Amycolatopsis</taxon>
    </lineage>
</organism>
<dbReference type="EMBL" id="ANMG01000048">
    <property type="protein sequence ID" value="EMD25363.1"/>
    <property type="molecule type" value="Genomic_DNA"/>
</dbReference>
<dbReference type="InterPro" id="IPR039261">
    <property type="entry name" value="FNR_nucleotide-bd"/>
</dbReference>
<dbReference type="PATRIC" id="fig|1238180.3.peg.4926"/>
<dbReference type="InterPro" id="IPR050415">
    <property type="entry name" value="MRET"/>
</dbReference>
<dbReference type="InterPro" id="IPR001433">
    <property type="entry name" value="OxRdtase_FAD/NAD-bd"/>
</dbReference>
<feature type="region of interest" description="Disordered" evidence="12">
    <location>
        <begin position="1"/>
        <end position="42"/>
    </location>
</feature>
<comment type="cofactor">
    <cofactor evidence="1">
        <name>heme b</name>
        <dbReference type="ChEBI" id="CHEBI:60344"/>
    </cofactor>
</comment>
<evidence type="ECO:0000256" key="1">
    <source>
        <dbReference type="ARBA" id="ARBA00001970"/>
    </source>
</evidence>
<dbReference type="Pfam" id="PF00042">
    <property type="entry name" value="Globin"/>
    <property type="match status" value="1"/>
</dbReference>
<keyword evidence="11" id="KW-0349">Heme</keyword>
<evidence type="ECO:0000256" key="9">
    <source>
        <dbReference type="ARBA" id="ARBA00048649"/>
    </source>
</evidence>
<dbReference type="Pfam" id="PF00970">
    <property type="entry name" value="FAD_binding_6"/>
    <property type="match status" value="1"/>
</dbReference>
<evidence type="ECO:0000313" key="16">
    <source>
        <dbReference type="Proteomes" id="UP000014137"/>
    </source>
</evidence>
<feature type="domain" description="FAD-binding FR-type" evidence="14">
    <location>
        <begin position="189"/>
        <end position="289"/>
    </location>
</feature>
<evidence type="ECO:0000256" key="7">
    <source>
        <dbReference type="ARBA" id="ARBA00023014"/>
    </source>
</evidence>
<evidence type="ECO:0000256" key="3">
    <source>
        <dbReference type="ARBA" id="ARBA00006401"/>
    </source>
</evidence>
<evidence type="ECO:0000256" key="10">
    <source>
        <dbReference type="ARBA" id="ARBA00049433"/>
    </source>
</evidence>
<dbReference type="InterPro" id="IPR008333">
    <property type="entry name" value="Cbr1-like_FAD-bd_dom"/>
</dbReference>
<comment type="caution">
    <text evidence="15">The sequence shown here is derived from an EMBL/GenBank/DDBJ whole genome shotgun (WGS) entry which is preliminary data.</text>
</comment>
<evidence type="ECO:0000259" key="13">
    <source>
        <dbReference type="PROSITE" id="PS01033"/>
    </source>
</evidence>
<dbReference type="GO" id="GO:0051537">
    <property type="term" value="F:2 iron, 2 sulfur cluster binding"/>
    <property type="evidence" value="ECO:0007669"/>
    <property type="project" value="UniProtKB-KW"/>
</dbReference>
<dbReference type="GO" id="GO:0008941">
    <property type="term" value="F:nitric oxide dioxygenase NAD(P)H activity"/>
    <property type="evidence" value="ECO:0007669"/>
    <property type="project" value="UniProtKB-EC"/>
</dbReference>
<keyword evidence="8" id="KW-0520">NAD</keyword>
<dbReference type="SUPFAM" id="SSF52343">
    <property type="entry name" value="Ferredoxin reductase-like, C-terminal NADP-linked domain"/>
    <property type="match status" value="1"/>
</dbReference>
<evidence type="ECO:0000256" key="5">
    <source>
        <dbReference type="ARBA" id="ARBA00022714"/>
    </source>
</evidence>
<proteinExistence type="inferred from homology"/>
<name>M2PLI5_9PSEU</name>
<dbReference type="InterPro" id="IPR017927">
    <property type="entry name" value="FAD-bd_FR_type"/>
</dbReference>
<evidence type="ECO:0000256" key="2">
    <source>
        <dbReference type="ARBA" id="ARBA00001974"/>
    </source>
</evidence>
<dbReference type="AlphaFoldDB" id="M2PLI5"/>
<protein>
    <recommendedName>
        <fullName evidence="4">nitric oxide dioxygenase</fullName>
        <ecNumber evidence="4">1.14.12.17</ecNumber>
    </recommendedName>
</protein>
<evidence type="ECO:0000256" key="12">
    <source>
        <dbReference type="SAM" id="MobiDB-lite"/>
    </source>
</evidence>
<comment type="similarity">
    <text evidence="11">Belongs to the globin family.</text>
</comment>
<dbReference type="Gene3D" id="2.40.30.10">
    <property type="entry name" value="Translation factors"/>
    <property type="match status" value="1"/>
</dbReference>
<keyword evidence="11" id="KW-0561">Oxygen transport</keyword>
<dbReference type="InterPro" id="IPR009050">
    <property type="entry name" value="Globin-like_sf"/>
</dbReference>
<dbReference type="EC" id="1.14.12.17" evidence="4"/>
<feature type="domain" description="Globin" evidence="13">
    <location>
        <begin position="47"/>
        <end position="184"/>
    </location>
</feature>
<dbReference type="Pfam" id="PF00175">
    <property type="entry name" value="NAD_binding_1"/>
    <property type="match status" value="1"/>
</dbReference>
<sequence>MTSGLENMPDPTGENRSPMTAETVKYEHPPSSSRSSPIPVPPLIETPTVDKTVQMAKLVRTSFAAVETKADELSQYFYGALFSVSPDTRALFPINMATQRNRLLRALVYVVQMVDRPEELTTFLSQLGRDHRKFDVLGRHYDAVGVALIATLKRFLKDGWTPDVEDAWVTAYGVISKTMRDAAGKETGPAWWKAPVVEHRLVSRDVAVVKVRTDQPLPYRAGGYVSVEVPQRPRMWRYLSPATAPHDNGLLEFHVHAVRGGWVSRTIVHHTRFGDVWRLGPSLGALSVHHTESRPLLMIGGGTGIAPMLALLDEMSRWKNNPPVHLFFGGHRPDDLYALDHLRGLAVTSPWLTVTPVTEEGTIAGGDRGTLATAVTQRGAWKERDVFVAGSPSMIRATIAKLLAAGTDLARIKYDPFTLD</sequence>
<evidence type="ECO:0000259" key="14">
    <source>
        <dbReference type="PROSITE" id="PS51384"/>
    </source>
</evidence>
<dbReference type="CDD" id="cd06187">
    <property type="entry name" value="O2ase_reductase_like"/>
    <property type="match status" value="1"/>
</dbReference>
<comment type="similarity">
    <text evidence="3">In the C-terminal section; belongs to the flavoprotein pyridine nucleotide cytochrome reductase family.</text>
</comment>
<dbReference type="SUPFAM" id="SSF46458">
    <property type="entry name" value="Globin-like"/>
    <property type="match status" value="1"/>
</dbReference>
<dbReference type="InterPro" id="IPR000971">
    <property type="entry name" value="Globin"/>
</dbReference>
<comment type="catalytic activity">
    <reaction evidence="10">
        <text>2 nitric oxide + NADPH + 2 O2 = 2 nitrate + NADP(+) + H(+)</text>
        <dbReference type="Rhea" id="RHEA:19465"/>
        <dbReference type="ChEBI" id="CHEBI:15378"/>
        <dbReference type="ChEBI" id="CHEBI:15379"/>
        <dbReference type="ChEBI" id="CHEBI:16480"/>
        <dbReference type="ChEBI" id="CHEBI:17632"/>
        <dbReference type="ChEBI" id="CHEBI:57783"/>
        <dbReference type="ChEBI" id="CHEBI:58349"/>
        <dbReference type="EC" id="1.14.12.17"/>
    </reaction>
</comment>
<evidence type="ECO:0000256" key="6">
    <source>
        <dbReference type="ARBA" id="ARBA00022857"/>
    </source>
</evidence>
<keyword evidence="11" id="KW-0479">Metal-binding</keyword>
<dbReference type="PROSITE" id="PS51384">
    <property type="entry name" value="FAD_FR"/>
    <property type="match status" value="1"/>
</dbReference>
<gene>
    <name evidence="15" type="ORF">C791_4883</name>
</gene>
<dbReference type="Gene3D" id="1.10.490.10">
    <property type="entry name" value="Globins"/>
    <property type="match status" value="1"/>
</dbReference>
<keyword evidence="11" id="KW-0813">Transport</keyword>
<evidence type="ECO:0000313" key="15">
    <source>
        <dbReference type="EMBL" id="EMD25363.1"/>
    </source>
</evidence>
<comment type="catalytic activity">
    <reaction evidence="9">
        <text>2 nitric oxide + NADH + 2 O2 = 2 nitrate + NAD(+) + H(+)</text>
        <dbReference type="Rhea" id="RHEA:19469"/>
        <dbReference type="ChEBI" id="CHEBI:15378"/>
        <dbReference type="ChEBI" id="CHEBI:15379"/>
        <dbReference type="ChEBI" id="CHEBI:16480"/>
        <dbReference type="ChEBI" id="CHEBI:17632"/>
        <dbReference type="ChEBI" id="CHEBI:57540"/>
        <dbReference type="ChEBI" id="CHEBI:57945"/>
        <dbReference type="EC" id="1.14.12.17"/>
    </reaction>
</comment>
<keyword evidence="6" id="KW-0521">NADP</keyword>
<dbReference type="Proteomes" id="UP000014137">
    <property type="component" value="Unassembled WGS sequence"/>
</dbReference>
<keyword evidence="5" id="KW-0001">2Fe-2S</keyword>
<dbReference type="SUPFAM" id="SSF63380">
    <property type="entry name" value="Riboflavin synthase domain-like"/>
    <property type="match status" value="1"/>
</dbReference>
<evidence type="ECO:0000256" key="8">
    <source>
        <dbReference type="ARBA" id="ARBA00023027"/>
    </source>
</evidence>